<evidence type="ECO:0000259" key="1">
    <source>
        <dbReference type="Pfam" id="PF05670"/>
    </source>
</evidence>
<protein>
    <submittedName>
        <fullName evidence="2">DUF814 protein</fullName>
    </submittedName>
</protein>
<organism evidence="2">
    <name type="scientific">Ostreococcus mediterraneus virus 2</name>
    <dbReference type="NCBI Taxonomy" id="2726183"/>
    <lineage>
        <taxon>Viruses</taxon>
        <taxon>Varidnaviria</taxon>
        <taxon>Bamfordvirae</taxon>
        <taxon>Nucleocytoviricota</taxon>
        <taxon>Megaviricetes</taxon>
        <taxon>Algavirales</taxon>
        <taxon>Phycodnaviridae</taxon>
        <taxon>Prasinovirus</taxon>
    </lineage>
</organism>
<evidence type="ECO:0000313" key="2">
    <source>
        <dbReference type="EMBL" id="QIZ31252.1"/>
    </source>
</evidence>
<reference evidence="2" key="1">
    <citation type="journal article" date="2020" name="Sci. Adv.">
        <title>Virus-host coexistence in phytoplankton through the genomic lens.</title>
        <authorList>
            <person name="Yau S."/>
            <person name="Krasovec M."/>
            <person name="Benites L.F."/>
            <person name="Rombauts S."/>
            <person name="Groussin M."/>
            <person name="Vancaester E."/>
            <person name="Aury J.M."/>
            <person name="Derelle E."/>
            <person name="Desdevises Y."/>
            <person name="Escande M.L."/>
            <person name="Grimsley N."/>
            <person name="Guy J."/>
            <person name="Moreau H."/>
            <person name="Sanchez-Brosseau S."/>
            <person name="van de Peer Y."/>
            <person name="Vandepoele K."/>
            <person name="Gourbiere S."/>
            <person name="Piganeau G."/>
        </authorList>
    </citation>
    <scope>NUCLEOTIDE SEQUENCE</scope>
    <source>
        <strain evidence="2">OmV2</strain>
    </source>
</reference>
<dbReference type="Pfam" id="PF05670">
    <property type="entry name" value="NFACT-R_1"/>
    <property type="match status" value="1"/>
</dbReference>
<gene>
    <name evidence="2" type="ORF">orf00289</name>
</gene>
<sequence length="126" mass="14295">MKTYTSLDGIQIKVGETAKENDDLTLSSYPNEWWMHVDGGAGAHVIVCHEGHTIPKETKRDAAILAIHHSKTANTKMIRVNLVRVNQVIKNERIKNHGQVYLDGEVVQLTVYPNKEKERLARLLKK</sequence>
<dbReference type="EMBL" id="MN688676">
    <property type="protein sequence ID" value="QIZ31252.1"/>
    <property type="molecule type" value="Genomic_DNA"/>
</dbReference>
<proteinExistence type="predicted"/>
<accession>A0A6H1QWL6</accession>
<name>A0A6H1QWL6_9PHYC</name>
<dbReference type="InterPro" id="IPR008532">
    <property type="entry name" value="NFACT_RNA-bd"/>
</dbReference>
<feature type="domain" description="NFACT RNA-binding" evidence="1">
    <location>
        <begin position="4"/>
        <end position="100"/>
    </location>
</feature>